<gene>
    <name evidence="2" type="ORF">CLMAG_40580</name>
</gene>
<organism evidence="2 3">
    <name type="scientific">Clostridium magnum DSM 2767</name>
    <dbReference type="NCBI Taxonomy" id="1121326"/>
    <lineage>
        <taxon>Bacteria</taxon>
        <taxon>Bacillati</taxon>
        <taxon>Bacillota</taxon>
        <taxon>Clostridia</taxon>
        <taxon>Eubacteriales</taxon>
        <taxon>Clostridiaceae</taxon>
        <taxon>Clostridium</taxon>
    </lineage>
</organism>
<evidence type="ECO:0000256" key="1">
    <source>
        <dbReference type="SAM" id="Phobius"/>
    </source>
</evidence>
<protein>
    <recommendedName>
        <fullName evidence="4">Membrane protein YczE</fullName>
    </recommendedName>
</protein>
<dbReference type="PANTHER" id="PTHR40078:SF1">
    <property type="entry name" value="INTEGRAL MEMBRANE PROTEIN"/>
    <property type="match status" value="1"/>
</dbReference>
<feature type="transmembrane region" description="Helical" evidence="1">
    <location>
        <begin position="85"/>
        <end position="104"/>
    </location>
</feature>
<dbReference type="AlphaFoldDB" id="A0A162RRN6"/>
<evidence type="ECO:0008006" key="4">
    <source>
        <dbReference type="Google" id="ProtNLM"/>
    </source>
</evidence>
<dbReference type="InterPro" id="IPR038750">
    <property type="entry name" value="YczE/YyaS-like"/>
</dbReference>
<dbReference type="PATRIC" id="fig|1121326.3.peg.4111"/>
<comment type="caution">
    <text evidence="2">The sequence shown here is derived from an EMBL/GenBank/DDBJ whole genome shotgun (WGS) entry which is preliminary data.</text>
</comment>
<keyword evidence="3" id="KW-1185">Reference proteome</keyword>
<dbReference type="OrthoDB" id="154912at2"/>
<proteinExistence type="predicted"/>
<dbReference type="Proteomes" id="UP000076603">
    <property type="component" value="Unassembled WGS sequence"/>
</dbReference>
<accession>A0A162RRN6</accession>
<dbReference type="RefSeq" id="WP_066626421.1">
    <property type="nucleotide sequence ID" value="NZ_FQXL01000008.1"/>
</dbReference>
<evidence type="ECO:0000313" key="2">
    <source>
        <dbReference type="EMBL" id="KZL90287.1"/>
    </source>
</evidence>
<feature type="transmembrane region" description="Helical" evidence="1">
    <location>
        <begin position="180"/>
        <end position="197"/>
    </location>
</feature>
<dbReference type="STRING" id="1121326.CLMAG_40580"/>
<name>A0A162RRN6_9CLOT</name>
<evidence type="ECO:0000313" key="3">
    <source>
        <dbReference type="Proteomes" id="UP000076603"/>
    </source>
</evidence>
<feature type="transmembrane region" description="Helical" evidence="1">
    <location>
        <begin position="20"/>
        <end position="38"/>
    </location>
</feature>
<dbReference type="PANTHER" id="PTHR40078">
    <property type="entry name" value="INTEGRAL MEMBRANE PROTEIN-RELATED"/>
    <property type="match status" value="1"/>
</dbReference>
<keyword evidence="1" id="KW-0472">Membrane</keyword>
<dbReference type="Pfam" id="PF19700">
    <property type="entry name" value="DUF6198"/>
    <property type="match status" value="1"/>
</dbReference>
<dbReference type="EMBL" id="LWAE01000005">
    <property type="protein sequence ID" value="KZL90287.1"/>
    <property type="molecule type" value="Genomic_DNA"/>
</dbReference>
<keyword evidence="1" id="KW-1133">Transmembrane helix</keyword>
<keyword evidence="1" id="KW-0812">Transmembrane</keyword>
<reference evidence="2 3" key="1">
    <citation type="submission" date="2016-04" db="EMBL/GenBank/DDBJ databases">
        <title>Genome sequence of Clostridium magnum DSM 2767.</title>
        <authorList>
            <person name="Poehlein A."/>
            <person name="Uhlig R."/>
            <person name="Fischer R."/>
            <person name="Bahl H."/>
            <person name="Daniel R."/>
        </authorList>
    </citation>
    <scope>NUCLEOTIDE SEQUENCE [LARGE SCALE GENOMIC DNA]</scope>
    <source>
        <strain evidence="2 3">DSM 2767</strain>
    </source>
</reference>
<sequence>MNEELKQRWILIGKKMPSLFLGFFLFAIAILLTLHSNLGMSPWDVLHIGIVKHSDFTLGQVSEIVGFFILLLACFLGTIPGLGSVCNMIFIGVFIDVINNFNIFKTPETLFGRIVMLVVGVLIMGWATYFYLRVELGAGPRDGLMEGLVKKINKPLWMIRGTIEMTALIVGYFLGGPVGVGTLITAFTIGFSVQWAFKIGKYDSRNASHMNMIDLYKYLTMRDVTSNDSCTNTNQNLTK</sequence>
<feature type="transmembrane region" description="Helical" evidence="1">
    <location>
        <begin position="110"/>
        <end position="134"/>
    </location>
</feature>